<dbReference type="SMART" id="SM00427">
    <property type="entry name" value="H2B"/>
    <property type="match status" value="1"/>
</dbReference>
<evidence type="ECO:0000259" key="16">
    <source>
        <dbReference type="Pfam" id="PF25298"/>
    </source>
</evidence>
<comment type="subcellular location">
    <subcellularLocation>
        <location evidence="3">Chromosome</location>
    </subcellularLocation>
    <subcellularLocation>
        <location evidence="2 13">Nucleus</location>
    </subcellularLocation>
</comment>
<feature type="region of interest" description="Disordered" evidence="14">
    <location>
        <begin position="111"/>
        <end position="173"/>
    </location>
</feature>
<feature type="region of interest" description="Disordered" evidence="14">
    <location>
        <begin position="1"/>
        <end position="31"/>
    </location>
</feature>
<name>A0AAV7I8H6_COTGL</name>
<proteinExistence type="inferred from homology"/>
<dbReference type="GO" id="GO:0003677">
    <property type="term" value="F:DNA binding"/>
    <property type="evidence" value="ECO:0007669"/>
    <property type="project" value="UniProtKB-KW"/>
</dbReference>
<evidence type="ECO:0000256" key="9">
    <source>
        <dbReference type="ARBA" id="ARBA00022843"/>
    </source>
</evidence>
<keyword evidence="9" id="KW-0832">Ubl conjugation</keyword>
<feature type="domain" description="Core Histone H2A/H2B/H3" evidence="15">
    <location>
        <begin position="17"/>
        <end position="99"/>
    </location>
</feature>
<dbReference type="CDD" id="cd22910">
    <property type="entry name" value="HFD_H2B"/>
    <property type="match status" value="1"/>
</dbReference>
<dbReference type="SUPFAM" id="SSF47113">
    <property type="entry name" value="Histone-fold"/>
    <property type="match status" value="1"/>
</dbReference>
<dbReference type="InterPro" id="IPR009072">
    <property type="entry name" value="Histone-fold"/>
</dbReference>
<keyword evidence="11 13" id="KW-0539">Nucleus</keyword>
<dbReference type="Gene3D" id="1.10.20.10">
    <property type="entry name" value="Histone, subunit A"/>
    <property type="match status" value="1"/>
</dbReference>
<evidence type="ECO:0000313" key="17">
    <source>
        <dbReference type="EMBL" id="KAH0547028.1"/>
    </source>
</evidence>
<dbReference type="PRINTS" id="PR00621">
    <property type="entry name" value="HISTONEH2B"/>
</dbReference>
<evidence type="ECO:0000256" key="4">
    <source>
        <dbReference type="ARBA" id="ARBA00006846"/>
    </source>
</evidence>
<dbReference type="PANTHER" id="PTHR23428">
    <property type="entry name" value="HISTONE H2B"/>
    <property type="match status" value="1"/>
</dbReference>
<dbReference type="InterPro" id="IPR007125">
    <property type="entry name" value="H2A/H2B/H3"/>
</dbReference>
<evidence type="ECO:0000313" key="18">
    <source>
        <dbReference type="Proteomes" id="UP000826195"/>
    </source>
</evidence>
<dbReference type="AlphaFoldDB" id="A0AAV7I8H6"/>
<evidence type="ECO:0000256" key="7">
    <source>
        <dbReference type="ARBA" id="ARBA00022454"/>
    </source>
</evidence>
<dbReference type="GO" id="GO:0046982">
    <property type="term" value="F:protein heterodimerization activity"/>
    <property type="evidence" value="ECO:0007669"/>
    <property type="project" value="InterPro"/>
</dbReference>
<feature type="domain" description="FP protein C-terminal" evidence="16">
    <location>
        <begin position="392"/>
        <end position="434"/>
    </location>
</feature>
<evidence type="ECO:0000256" key="12">
    <source>
        <dbReference type="ARBA" id="ARBA00023269"/>
    </source>
</evidence>
<protein>
    <recommendedName>
        <fullName evidence="6 13">Histone H2B</fullName>
    </recommendedName>
</protein>
<dbReference type="Pfam" id="PF00125">
    <property type="entry name" value="Histone"/>
    <property type="match status" value="1"/>
</dbReference>
<sequence length="435" mass="47653">MPPKTSGKAVKKSGKAQKNITKSDKKNRKKKRKESYAIYIYKVLKQVHPDTGVSSKAMSIMNSFVNDIFERIAAEASRLAHYNKRSTITSREIQTAVRLLLPGELAKHAVSEGTKAVTKYTSSKSVTSNNSSNSSFKSAQSTDNSSQNSRSRQKSSVTSPISPQCSESPVSDSVFLSNSEKSSMATIHSNSVEGNATVVSASASTAAVNPLPSDWSSLSADDKLTLVMQSVAQIPSLATEFKLLSSKIDDFNKRLNSIQEEQSATKVELASINTNVLANTDKISKLVTALEELREDTNLNTIKAKTLADQMASLKSSCSVNQDLLTSSTNTRVSSELIITGIPDCVTERALYGVEVWGWSQDPEFNRLYAGAHKMALGVAKNTPDYLWQTEKIKVRAKQLKIKYVWTYLGNVYAKKNDDSPKIVINTEDDLNRIS</sequence>
<evidence type="ECO:0000256" key="13">
    <source>
        <dbReference type="RuleBase" id="RU000451"/>
    </source>
</evidence>
<gene>
    <name evidence="17" type="ORF">KQX54_016731</name>
</gene>
<organism evidence="17 18">
    <name type="scientific">Cotesia glomerata</name>
    <name type="common">Lepidopteran parasitic wasp</name>
    <name type="synonym">Apanteles glomeratus</name>
    <dbReference type="NCBI Taxonomy" id="32391"/>
    <lineage>
        <taxon>Eukaryota</taxon>
        <taxon>Metazoa</taxon>
        <taxon>Ecdysozoa</taxon>
        <taxon>Arthropoda</taxon>
        <taxon>Hexapoda</taxon>
        <taxon>Insecta</taxon>
        <taxon>Pterygota</taxon>
        <taxon>Neoptera</taxon>
        <taxon>Endopterygota</taxon>
        <taxon>Hymenoptera</taxon>
        <taxon>Apocrita</taxon>
        <taxon>Ichneumonoidea</taxon>
        <taxon>Braconidae</taxon>
        <taxon>Microgastrinae</taxon>
        <taxon>Cotesia</taxon>
    </lineage>
</organism>
<feature type="compositionally biased region" description="Low complexity" evidence="14">
    <location>
        <begin position="114"/>
        <end position="156"/>
    </location>
</feature>
<evidence type="ECO:0000259" key="15">
    <source>
        <dbReference type="Pfam" id="PF00125"/>
    </source>
</evidence>
<dbReference type="InterPro" id="IPR057251">
    <property type="entry name" value="FP_C"/>
</dbReference>
<dbReference type="GO" id="GO:0000786">
    <property type="term" value="C:nucleosome"/>
    <property type="evidence" value="ECO:0007669"/>
    <property type="project" value="UniProtKB-KW"/>
</dbReference>
<evidence type="ECO:0000256" key="6">
    <source>
        <dbReference type="ARBA" id="ARBA00017644"/>
    </source>
</evidence>
<evidence type="ECO:0000256" key="3">
    <source>
        <dbReference type="ARBA" id="ARBA00004286"/>
    </source>
</evidence>
<accession>A0AAV7I8H6</accession>
<reference evidence="17 18" key="1">
    <citation type="journal article" date="2021" name="J. Hered.">
        <title>A chromosome-level genome assembly of the parasitoid wasp, Cotesia glomerata (Hymenoptera: Braconidae).</title>
        <authorList>
            <person name="Pinto B.J."/>
            <person name="Weis J.J."/>
            <person name="Gamble T."/>
            <person name="Ode P.J."/>
            <person name="Paul R."/>
            <person name="Zaspel J.M."/>
        </authorList>
    </citation>
    <scope>NUCLEOTIDE SEQUENCE [LARGE SCALE GENOMIC DNA]</scope>
    <source>
        <strain evidence="17">CgM1</strain>
    </source>
</reference>
<dbReference type="InterPro" id="IPR055333">
    <property type="entry name" value="HISTONE_H2B_site"/>
</dbReference>
<dbReference type="Pfam" id="PF25298">
    <property type="entry name" value="Baculo_FP_2nd"/>
    <property type="match status" value="1"/>
</dbReference>
<keyword evidence="10 13" id="KW-0238">DNA-binding</keyword>
<keyword evidence="12 13" id="KW-0544">Nucleosome core</keyword>
<comment type="caution">
    <text evidence="17">The sequence shown here is derived from an EMBL/GenBank/DDBJ whole genome shotgun (WGS) entry which is preliminary data.</text>
</comment>
<feature type="compositionally biased region" description="Polar residues" evidence="14">
    <location>
        <begin position="157"/>
        <end position="173"/>
    </location>
</feature>
<comment type="subunit">
    <text evidence="5 13">The nucleosome is a histone octamer containing two molecules each of H2A, H2B, H3 and H4 assembled in one H3-H4 heterotetramer and two H2A-H2B heterodimers. The octamer wraps approximately 147 bp of DNA.</text>
</comment>
<dbReference type="FunFam" id="1.10.20.10:FF:000016">
    <property type="entry name" value="Histone H2B"/>
    <property type="match status" value="1"/>
</dbReference>
<dbReference type="EMBL" id="JAHXZJ010002237">
    <property type="protein sequence ID" value="KAH0547028.1"/>
    <property type="molecule type" value="Genomic_DNA"/>
</dbReference>
<keyword evidence="8" id="KW-1017">Isopeptide bond</keyword>
<comment type="similarity">
    <text evidence="4 13">Belongs to the histone H2B family.</text>
</comment>
<evidence type="ECO:0000256" key="11">
    <source>
        <dbReference type="ARBA" id="ARBA00023242"/>
    </source>
</evidence>
<dbReference type="Proteomes" id="UP000826195">
    <property type="component" value="Unassembled WGS sequence"/>
</dbReference>
<evidence type="ECO:0000256" key="1">
    <source>
        <dbReference type="ARBA" id="ARBA00002001"/>
    </source>
</evidence>
<evidence type="ECO:0000256" key="8">
    <source>
        <dbReference type="ARBA" id="ARBA00022499"/>
    </source>
</evidence>
<evidence type="ECO:0000256" key="2">
    <source>
        <dbReference type="ARBA" id="ARBA00004123"/>
    </source>
</evidence>
<evidence type="ECO:0000256" key="10">
    <source>
        <dbReference type="ARBA" id="ARBA00023125"/>
    </source>
</evidence>
<evidence type="ECO:0000256" key="5">
    <source>
        <dbReference type="ARBA" id="ARBA00011538"/>
    </source>
</evidence>
<keyword evidence="7 13" id="KW-0158">Chromosome</keyword>
<evidence type="ECO:0000256" key="14">
    <source>
        <dbReference type="SAM" id="MobiDB-lite"/>
    </source>
</evidence>
<keyword evidence="18" id="KW-1185">Reference proteome</keyword>
<comment type="function">
    <text evidence="1">Core component of nucleosome. Nucleosomes wrap and compact DNA into chromatin, limiting DNA accessibility to the cellular machineries which require DNA as a template. Histones thereby play a central role in transcription regulation, DNA repair, DNA replication and chromosomal stability. DNA accessibility is regulated via a complex set of post-translational modifications of histones, also called histone code, and nucleosome remodeling.</text>
</comment>
<dbReference type="InterPro" id="IPR000558">
    <property type="entry name" value="Histone_H2B"/>
</dbReference>
<dbReference type="GO" id="GO:0030527">
    <property type="term" value="F:structural constituent of chromatin"/>
    <property type="evidence" value="ECO:0007669"/>
    <property type="project" value="InterPro"/>
</dbReference>
<dbReference type="GO" id="GO:0005634">
    <property type="term" value="C:nucleus"/>
    <property type="evidence" value="ECO:0007669"/>
    <property type="project" value="UniProtKB-SubCell"/>
</dbReference>
<dbReference type="PROSITE" id="PS00357">
    <property type="entry name" value="HISTONE_H2B"/>
    <property type="match status" value="1"/>
</dbReference>